<sequence>MFSKNSNSNPNVAPPAVLITPATACEEGGRCSRMDFVLEAQHVRQFLVTWGRDAEKFKEPYKGVSKRLEGFRLGSKAAKYIQRFAEKDTSSRIVLSNNNGNGDGECAQHCGCDLPLLTALAWWFSETLKSEKPERRVVRYFFGTNPSDSGEGKNKDSSNKEDAKSKSDKEALDFLYSIIWQLVRAFPHGQTSAQGVVISALTEEVSKTLSVDDFRAQVKKLDGTMATFGAGLDLLRTCVQVAGDHITYVFDGLEPVARDRNNKATTPPRGYDPVLHALLESSHSKVHSVWVSTKENSTRTQPAPACKFQKDAGRPEKEFGLEPSSSDSLLRAWRTVSELKFKGNRYY</sequence>
<dbReference type="EMBL" id="JAQQWE010000004">
    <property type="protein sequence ID" value="KAK7955683.1"/>
    <property type="molecule type" value="Genomic_DNA"/>
</dbReference>
<accession>A0ABR1QG25</accession>
<keyword evidence="2" id="KW-1185">Reference proteome</keyword>
<evidence type="ECO:0000313" key="2">
    <source>
        <dbReference type="Proteomes" id="UP001391051"/>
    </source>
</evidence>
<organism evidence="1 2">
    <name type="scientific">Apiospora aurea</name>
    <dbReference type="NCBI Taxonomy" id="335848"/>
    <lineage>
        <taxon>Eukaryota</taxon>
        <taxon>Fungi</taxon>
        <taxon>Dikarya</taxon>
        <taxon>Ascomycota</taxon>
        <taxon>Pezizomycotina</taxon>
        <taxon>Sordariomycetes</taxon>
        <taxon>Xylariomycetidae</taxon>
        <taxon>Amphisphaeriales</taxon>
        <taxon>Apiosporaceae</taxon>
        <taxon>Apiospora</taxon>
    </lineage>
</organism>
<protein>
    <submittedName>
        <fullName evidence="1">Uncharacterized protein</fullName>
    </submittedName>
</protein>
<reference evidence="1 2" key="1">
    <citation type="submission" date="2023-01" db="EMBL/GenBank/DDBJ databases">
        <title>Analysis of 21 Apiospora genomes using comparative genomics revels a genus with tremendous synthesis potential of carbohydrate active enzymes and secondary metabolites.</title>
        <authorList>
            <person name="Sorensen T."/>
        </authorList>
    </citation>
    <scope>NUCLEOTIDE SEQUENCE [LARGE SCALE GENOMIC DNA]</scope>
    <source>
        <strain evidence="1 2">CBS 24483</strain>
    </source>
</reference>
<gene>
    <name evidence="1" type="ORF">PG986_004905</name>
</gene>
<name>A0ABR1QG25_9PEZI</name>
<proteinExistence type="predicted"/>
<dbReference type="Proteomes" id="UP001391051">
    <property type="component" value="Unassembled WGS sequence"/>
</dbReference>
<dbReference type="RefSeq" id="XP_066700989.1">
    <property type="nucleotide sequence ID" value="XM_066841127.1"/>
</dbReference>
<comment type="caution">
    <text evidence="1">The sequence shown here is derived from an EMBL/GenBank/DDBJ whole genome shotgun (WGS) entry which is preliminary data.</text>
</comment>
<evidence type="ECO:0000313" key="1">
    <source>
        <dbReference type="EMBL" id="KAK7955683.1"/>
    </source>
</evidence>
<dbReference type="GeneID" id="92074189"/>